<dbReference type="Gene3D" id="4.10.60.10">
    <property type="entry name" value="Zinc finger, CCHC-type"/>
    <property type="match status" value="1"/>
</dbReference>
<reference evidence="1 2" key="1">
    <citation type="journal article" date="2021" name="BMC Biol.">
        <title>Horizontally acquired antibacterial genes associated with adaptive radiation of ladybird beetles.</title>
        <authorList>
            <person name="Li H.S."/>
            <person name="Tang X.F."/>
            <person name="Huang Y.H."/>
            <person name="Xu Z.Y."/>
            <person name="Chen M.L."/>
            <person name="Du X.Y."/>
            <person name="Qiu B.Y."/>
            <person name="Chen P.T."/>
            <person name="Zhang W."/>
            <person name="Slipinski A."/>
            <person name="Escalona H.E."/>
            <person name="Waterhouse R.M."/>
            <person name="Zwick A."/>
            <person name="Pang H."/>
        </authorList>
    </citation>
    <scope>NUCLEOTIDE SEQUENCE [LARGE SCALE GENOMIC DNA]</scope>
    <source>
        <strain evidence="1">SYSU2018</strain>
    </source>
</reference>
<dbReference type="AlphaFoldDB" id="A0ABD2MSI2"/>
<accession>A0ABD2MSI2</accession>
<proteinExistence type="predicted"/>
<dbReference type="SUPFAM" id="SSF57756">
    <property type="entry name" value="Retrovirus zinc finger-like domains"/>
    <property type="match status" value="1"/>
</dbReference>
<dbReference type="InterPro" id="IPR036875">
    <property type="entry name" value="Znf_CCHC_sf"/>
</dbReference>
<dbReference type="EMBL" id="JABFTP020000021">
    <property type="protein sequence ID" value="KAL3269388.1"/>
    <property type="molecule type" value="Genomic_DNA"/>
</dbReference>
<comment type="caution">
    <text evidence="1">The sequence shown here is derived from an EMBL/GenBank/DDBJ whole genome shotgun (WGS) entry which is preliminary data.</text>
</comment>
<name>A0ABD2MSI2_9CUCU</name>
<gene>
    <name evidence="1" type="ORF">HHI36_008458</name>
</gene>
<dbReference type="Proteomes" id="UP001516400">
    <property type="component" value="Unassembled WGS sequence"/>
</dbReference>
<protein>
    <submittedName>
        <fullName evidence="1">Uncharacterized protein</fullName>
    </submittedName>
</protein>
<keyword evidence="2" id="KW-1185">Reference proteome</keyword>
<sequence length="171" mass="19508">MDYSTCMNSMFRRYGHLDENIKLGILTRNSAPFYSTQILTVSTMQEFEDACLELEVKKFKADSYVPLSRRRYGYVDPDLAFISVPSSSTSSNQLDIVSEVRPIEAIQPSALSGMVVCWNCERSGHHRHSYPEPKKLLCYRCGKMDVTVRTVRTIQVRKTTSEGTERSYSLA</sequence>
<organism evidence="1 2">
    <name type="scientific">Cryptolaemus montrouzieri</name>
    <dbReference type="NCBI Taxonomy" id="559131"/>
    <lineage>
        <taxon>Eukaryota</taxon>
        <taxon>Metazoa</taxon>
        <taxon>Ecdysozoa</taxon>
        <taxon>Arthropoda</taxon>
        <taxon>Hexapoda</taxon>
        <taxon>Insecta</taxon>
        <taxon>Pterygota</taxon>
        <taxon>Neoptera</taxon>
        <taxon>Endopterygota</taxon>
        <taxon>Coleoptera</taxon>
        <taxon>Polyphaga</taxon>
        <taxon>Cucujiformia</taxon>
        <taxon>Coccinelloidea</taxon>
        <taxon>Coccinellidae</taxon>
        <taxon>Scymninae</taxon>
        <taxon>Scymnini</taxon>
        <taxon>Cryptolaemus</taxon>
    </lineage>
</organism>
<evidence type="ECO:0000313" key="2">
    <source>
        <dbReference type="Proteomes" id="UP001516400"/>
    </source>
</evidence>
<evidence type="ECO:0000313" key="1">
    <source>
        <dbReference type="EMBL" id="KAL3269388.1"/>
    </source>
</evidence>